<dbReference type="InterPro" id="IPR007507">
    <property type="entry name" value="Glycos_transf_N"/>
</dbReference>
<evidence type="ECO:0000313" key="12">
    <source>
        <dbReference type="EMBL" id="SFC89962.1"/>
    </source>
</evidence>
<protein>
    <recommendedName>
        <fullName evidence="4 10">3-deoxy-D-manno-octulosonic acid transferase</fullName>
        <shortName evidence="10">Kdo transferase</shortName>
        <ecNumber evidence="3 10">2.4.99.12</ecNumber>
    </recommendedName>
    <alternativeName>
        <fullName evidence="6 10">Lipid IV(A) 3-deoxy-D-manno-octulosonic acid transferase</fullName>
    </alternativeName>
</protein>
<evidence type="ECO:0000256" key="1">
    <source>
        <dbReference type="ARBA" id="ARBA00003394"/>
    </source>
</evidence>
<comment type="catalytic activity">
    <reaction evidence="7 10">
        <text>lipid IVA (E. coli) + CMP-3-deoxy-beta-D-manno-octulosonate = alpha-Kdo-(2-&gt;6)-lipid IVA (E. coli) + CMP + H(+)</text>
        <dbReference type="Rhea" id="RHEA:28066"/>
        <dbReference type="ChEBI" id="CHEBI:15378"/>
        <dbReference type="ChEBI" id="CHEBI:58603"/>
        <dbReference type="ChEBI" id="CHEBI:60364"/>
        <dbReference type="ChEBI" id="CHEBI:60377"/>
        <dbReference type="ChEBI" id="CHEBI:85987"/>
        <dbReference type="EC" id="2.4.99.12"/>
    </reaction>
</comment>
<sequence length="432" mass="46687">MLTYRLVLTFAAPLFALLLAVRWLRGPESWADLRERLGLGGEGAAPCGTVLWLHGASNGELTSARDLIETLLQTDPSLGLVVTSNTLTGRDMVRNWHHERVEARIAPLDYRACLTAFLCRHRPTALVVLEGDLWPNRMVLAGEWGLPVALVSARISDKSAQKWRRRSGIAKAMFSAVRLFSAQDAASEQKYRDLGLPPEVIVPPLTLKASVRLAEPDPTLMAHYGQVFSRGETLLAASTHDGEEAQVIAAFQQAMRERPDLKMILAPRHPARGAEVAALLRQSGLSFRTRSAGDAPDRSAEVYLADTLGEMPLWYALAGQCFVGGSLVPKGGHTPFEPAQFDCAILHGPDLRNFAEPYAALDAAGGAISVNDAEELGRAVAALTDGTRAAMTVAARHALSAQGGSSLEHLVEQILRLATPAQRDRNGRPPEI</sequence>
<dbReference type="Proteomes" id="UP000198728">
    <property type="component" value="Unassembled WGS sequence"/>
</dbReference>
<feature type="site" description="Transition state stabilizer" evidence="9">
    <location>
        <position position="130"/>
    </location>
</feature>
<evidence type="ECO:0000259" key="11">
    <source>
        <dbReference type="Pfam" id="PF04413"/>
    </source>
</evidence>
<evidence type="ECO:0000256" key="9">
    <source>
        <dbReference type="PIRSR" id="PIRSR639901-2"/>
    </source>
</evidence>
<evidence type="ECO:0000256" key="10">
    <source>
        <dbReference type="RuleBase" id="RU365103"/>
    </source>
</evidence>
<dbReference type="GO" id="GO:0009245">
    <property type="term" value="P:lipid A biosynthetic process"/>
    <property type="evidence" value="ECO:0007669"/>
    <property type="project" value="TreeGrafter"/>
</dbReference>
<keyword evidence="10" id="KW-0448">Lipopolysaccharide biosynthesis</keyword>
<gene>
    <name evidence="12" type="ORF">SAMN04488094_11115</name>
</gene>
<dbReference type="InterPro" id="IPR039901">
    <property type="entry name" value="Kdotransferase"/>
</dbReference>
<evidence type="ECO:0000256" key="4">
    <source>
        <dbReference type="ARBA" id="ARBA00019077"/>
    </source>
</evidence>
<reference evidence="12 13" key="1">
    <citation type="submission" date="2016-10" db="EMBL/GenBank/DDBJ databases">
        <authorList>
            <person name="de Groot N.N."/>
        </authorList>
    </citation>
    <scope>NUCLEOTIDE SEQUENCE [LARGE SCALE GENOMIC DNA]</scope>
    <source>
        <strain evidence="12 13">DSM 19548</strain>
    </source>
</reference>
<evidence type="ECO:0000256" key="2">
    <source>
        <dbReference type="ARBA" id="ARBA00004713"/>
    </source>
</evidence>
<feature type="site" description="Transition state stabilizer" evidence="9">
    <location>
        <position position="208"/>
    </location>
</feature>
<evidence type="ECO:0000256" key="5">
    <source>
        <dbReference type="ARBA" id="ARBA00022679"/>
    </source>
</evidence>
<keyword evidence="5 10" id="KW-0808">Transferase</keyword>
<comment type="similarity">
    <text evidence="10">Belongs to the glycosyltransferase group 1 family.</text>
</comment>
<evidence type="ECO:0000256" key="8">
    <source>
        <dbReference type="PIRSR" id="PIRSR639901-1"/>
    </source>
</evidence>
<dbReference type="GO" id="GO:0043842">
    <property type="term" value="F:Kdo transferase activity"/>
    <property type="evidence" value="ECO:0007669"/>
    <property type="project" value="UniProtKB-EC"/>
</dbReference>
<keyword evidence="13" id="KW-1185">Reference proteome</keyword>
<dbReference type="STRING" id="441112.SAMN04488094_11115"/>
<feature type="active site" description="Proton acceptor" evidence="8">
    <location>
        <position position="60"/>
    </location>
</feature>
<evidence type="ECO:0000256" key="6">
    <source>
        <dbReference type="ARBA" id="ARBA00031445"/>
    </source>
</evidence>
<feature type="domain" description="3-deoxy-D-manno-octulosonic-acid transferase N-terminal" evidence="11">
    <location>
        <begin position="33"/>
        <end position="203"/>
    </location>
</feature>
<dbReference type="InterPro" id="IPR038107">
    <property type="entry name" value="Glycos_transf_N_sf"/>
</dbReference>
<dbReference type="GO" id="GO:0009244">
    <property type="term" value="P:lipopolysaccharide core region biosynthetic process"/>
    <property type="evidence" value="ECO:0007669"/>
    <property type="project" value="UniProtKB-UniRule"/>
</dbReference>
<organism evidence="12 13">
    <name type="scientific">Tropicimonas isoalkanivorans</name>
    <dbReference type="NCBI Taxonomy" id="441112"/>
    <lineage>
        <taxon>Bacteria</taxon>
        <taxon>Pseudomonadati</taxon>
        <taxon>Pseudomonadota</taxon>
        <taxon>Alphaproteobacteria</taxon>
        <taxon>Rhodobacterales</taxon>
        <taxon>Roseobacteraceae</taxon>
        <taxon>Tropicimonas</taxon>
    </lineage>
</organism>
<name>A0A1I1MYH4_9RHOB</name>
<dbReference type="UniPathway" id="UPA00958"/>
<dbReference type="Gene3D" id="3.40.50.11720">
    <property type="entry name" value="3-Deoxy-D-manno-octulosonic-acid transferase, N-terminal domain"/>
    <property type="match status" value="1"/>
</dbReference>
<keyword evidence="10" id="KW-1003">Cell membrane</keyword>
<keyword evidence="10" id="KW-0472">Membrane</keyword>
<dbReference type="Pfam" id="PF04413">
    <property type="entry name" value="Glycos_transf_N"/>
    <property type="match status" value="1"/>
</dbReference>
<proteinExistence type="inferred from homology"/>
<accession>A0A1I1MYH4</accession>
<dbReference type="RefSeq" id="WP_177208388.1">
    <property type="nucleotide sequence ID" value="NZ_FOLG01000011.1"/>
</dbReference>
<comment type="function">
    <text evidence="1 10">Involved in lipopolysaccharide (LPS) biosynthesis. Catalyzes the transfer of 3-deoxy-D-manno-octulosonate (Kdo) residue(s) from CMP-Kdo to lipid IV(A), the tetraacyldisaccharide-1,4'-bisphosphate precursor of lipid A.</text>
</comment>
<dbReference type="GO" id="GO:0005886">
    <property type="term" value="C:plasma membrane"/>
    <property type="evidence" value="ECO:0007669"/>
    <property type="project" value="UniProtKB-SubCell"/>
</dbReference>
<evidence type="ECO:0000313" key="13">
    <source>
        <dbReference type="Proteomes" id="UP000198728"/>
    </source>
</evidence>
<comment type="pathway">
    <text evidence="2 10">Bacterial outer membrane biogenesis; LPS core biosynthesis.</text>
</comment>
<dbReference type="Gene3D" id="3.40.50.2000">
    <property type="entry name" value="Glycogen Phosphorylase B"/>
    <property type="match status" value="1"/>
</dbReference>
<evidence type="ECO:0000256" key="7">
    <source>
        <dbReference type="ARBA" id="ARBA00049183"/>
    </source>
</evidence>
<dbReference type="EC" id="2.4.99.12" evidence="3 10"/>
<dbReference type="PANTHER" id="PTHR42755">
    <property type="entry name" value="3-DEOXY-MANNO-OCTULOSONATE CYTIDYLYLTRANSFERASE"/>
    <property type="match status" value="1"/>
</dbReference>
<dbReference type="EMBL" id="FOLG01000011">
    <property type="protein sequence ID" value="SFC89962.1"/>
    <property type="molecule type" value="Genomic_DNA"/>
</dbReference>
<comment type="subcellular location">
    <subcellularLocation>
        <location evidence="10">Cell membrane</location>
    </subcellularLocation>
</comment>
<dbReference type="AlphaFoldDB" id="A0A1I1MYH4"/>
<evidence type="ECO:0000256" key="3">
    <source>
        <dbReference type="ARBA" id="ARBA00012621"/>
    </source>
</evidence>
<dbReference type="PANTHER" id="PTHR42755:SF1">
    <property type="entry name" value="3-DEOXY-D-MANNO-OCTULOSONIC ACID TRANSFERASE, MITOCHONDRIAL-RELATED"/>
    <property type="match status" value="1"/>
</dbReference>